<evidence type="ECO:0000256" key="6">
    <source>
        <dbReference type="SAM" id="Phobius"/>
    </source>
</evidence>
<dbReference type="PANTHER" id="PTHR31123:SF7">
    <property type="entry name" value="MARVEL DOMAIN-CONTAINING PROTEIN"/>
    <property type="match status" value="1"/>
</dbReference>
<comment type="subcellular location">
    <subcellularLocation>
        <location evidence="1">Membrane</location>
        <topology evidence="1">Multi-pass membrane protein</topology>
    </subcellularLocation>
</comment>
<dbReference type="EMBL" id="KV878584">
    <property type="protein sequence ID" value="OJJ61460.1"/>
    <property type="molecule type" value="Genomic_DNA"/>
</dbReference>
<accession>A0A1L9TPV7</accession>
<feature type="transmembrane region" description="Helical" evidence="6">
    <location>
        <begin position="36"/>
        <end position="55"/>
    </location>
</feature>
<dbReference type="GO" id="GO:0005886">
    <property type="term" value="C:plasma membrane"/>
    <property type="evidence" value="ECO:0007669"/>
    <property type="project" value="TreeGrafter"/>
</dbReference>
<dbReference type="GeneID" id="63767250"/>
<evidence type="ECO:0008006" key="9">
    <source>
        <dbReference type="Google" id="ProtNLM"/>
    </source>
</evidence>
<organism evidence="7 8">
    <name type="scientific">Aspergillus sydowii CBS 593.65</name>
    <dbReference type="NCBI Taxonomy" id="1036612"/>
    <lineage>
        <taxon>Eukaryota</taxon>
        <taxon>Fungi</taxon>
        <taxon>Dikarya</taxon>
        <taxon>Ascomycota</taxon>
        <taxon>Pezizomycotina</taxon>
        <taxon>Eurotiomycetes</taxon>
        <taxon>Eurotiomycetidae</taxon>
        <taxon>Eurotiales</taxon>
        <taxon>Aspergillaceae</taxon>
        <taxon>Aspergillus</taxon>
        <taxon>Aspergillus subgen. Nidulantes</taxon>
    </lineage>
</organism>
<feature type="transmembrane region" description="Helical" evidence="6">
    <location>
        <begin position="187"/>
        <end position="206"/>
    </location>
</feature>
<keyword evidence="8" id="KW-1185">Reference proteome</keyword>
<reference evidence="8" key="1">
    <citation type="journal article" date="2017" name="Genome Biol.">
        <title>Comparative genomics reveals high biological diversity and specific adaptations in the industrially and medically important fungal genus Aspergillus.</title>
        <authorList>
            <person name="de Vries R.P."/>
            <person name="Riley R."/>
            <person name="Wiebenga A."/>
            <person name="Aguilar-Osorio G."/>
            <person name="Amillis S."/>
            <person name="Uchima C.A."/>
            <person name="Anderluh G."/>
            <person name="Asadollahi M."/>
            <person name="Askin M."/>
            <person name="Barry K."/>
            <person name="Battaglia E."/>
            <person name="Bayram O."/>
            <person name="Benocci T."/>
            <person name="Braus-Stromeyer S.A."/>
            <person name="Caldana C."/>
            <person name="Canovas D."/>
            <person name="Cerqueira G.C."/>
            <person name="Chen F."/>
            <person name="Chen W."/>
            <person name="Choi C."/>
            <person name="Clum A."/>
            <person name="Dos Santos R.A."/>
            <person name="Damasio A.R."/>
            <person name="Diallinas G."/>
            <person name="Emri T."/>
            <person name="Fekete E."/>
            <person name="Flipphi M."/>
            <person name="Freyberg S."/>
            <person name="Gallo A."/>
            <person name="Gournas C."/>
            <person name="Habgood R."/>
            <person name="Hainaut M."/>
            <person name="Harispe M.L."/>
            <person name="Henrissat B."/>
            <person name="Hilden K.S."/>
            <person name="Hope R."/>
            <person name="Hossain A."/>
            <person name="Karabika E."/>
            <person name="Karaffa L."/>
            <person name="Karanyi Z."/>
            <person name="Krasevec N."/>
            <person name="Kuo A."/>
            <person name="Kusch H."/>
            <person name="LaButti K."/>
            <person name="Lagendijk E.L."/>
            <person name="Lapidus A."/>
            <person name="Levasseur A."/>
            <person name="Lindquist E."/>
            <person name="Lipzen A."/>
            <person name="Logrieco A.F."/>
            <person name="MacCabe A."/>
            <person name="Maekelae M.R."/>
            <person name="Malavazi I."/>
            <person name="Melin P."/>
            <person name="Meyer V."/>
            <person name="Mielnichuk N."/>
            <person name="Miskei M."/>
            <person name="Molnar A.P."/>
            <person name="Mule G."/>
            <person name="Ngan C.Y."/>
            <person name="Orejas M."/>
            <person name="Orosz E."/>
            <person name="Ouedraogo J.P."/>
            <person name="Overkamp K.M."/>
            <person name="Park H.-S."/>
            <person name="Perrone G."/>
            <person name="Piumi F."/>
            <person name="Punt P.J."/>
            <person name="Ram A.F."/>
            <person name="Ramon A."/>
            <person name="Rauscher S."/>
            <person name="Record E."/>
            <person name="Riano-Pachon D.M."/>
            <person name="Robert V."/>
            <person name="Roehrig J."/>
            <person name="Ruller R."/>
            <person name="Salamov A."/>
            <person name="Salih N.S."/>
            <person name="Samson R.A."/>
            <person name="Sandor E."/>
            <person name="Sanguinetti M."/>
            <person name="Schuetze T."/>
            <person name="Sepcic K."/>
            <person name="Shelest E."/>
            <person name="Sherlock G."/>
            <person name="Sophianopoulou V."/>
            <person name="Squina F.M."/>
            <person name="Sun H."/>
            <person name="Susca A."/>
            <person name="Todd R.B."/>
            <person name="Tsang A."/>
            <person name="Unkles S.E."/>
            <person name="van de Wiele N."/>
            <person name="van Rossen-Uffink D."/>
            <person name="Oliveira J.V."/>
            <person name="Vesth T.C."/>
            <person name="Visser J."/>
            <person name="Yu J.-H."/>
            <person name="Zhou M."/>
            <person name="Andersen M.R."/>
            <person name="Archer D.B."/>
            <person name="Baker S.E."/>
            <person name="Benoit I."/>
            <person name="Brakhage A.A."/>
            <person name="Braus G.H."/>
            <person name="Fischer R."/>
            <person name="Frisvad J.C."/>
            <person name="Goldman G.H."/>
            <person name="Houbraken J."/>
            <person name="Oakley B."/>
            <person name="Pocsi I."/>
            <person name="Scazzocchio C."/>
            <person name="Seiboth B."/>
            <person name="vanKuyk P.A."/>
            <person name="Wortman J."/>
            <person name="Dyer P.S."/>
            <person name="Grigoriev I.V."/>
        </authorList>
    </citation>
    <scope>NUCLEOTIDE SEQUENCE [LARGE SCALE GENOMIC DNA]</scope>
    <source>
        <strain evidence="8">CBS 593.65</strain>
    </source>
</reference>
<keyword evidence="3 6" id="KW-0812">Transmembrane</keyword>
<dbReference type="GO" id="GO:0015123">
    <property type="term" value="F:acetate transmembrane transporter activity"/>
    <property type="evidence" value="ECO:0007669"/>
    <property type="project" value="TreeGrafter"/>
</dbReference>
<feature type="transmembrane region" description="Helical" evidence="6">
    <location>
        <begin position="156"/>
        <end position="175"/>
    </location>
</feature>
<evidence type="ECO:0000313" key="7">
    <source>
        <dbReference type="EMBL" id="OJJ61460.1"/>
    </source>
</evidence>
<dbReference type="InterPro" id="IPR000791">
    <property type="entry name" value="Gpr1/Fun34/SatP-like"/>
</dbReference>
<dbReference type="AlphaFoldDB" id="A0A1L9TPV7"/>
<evidence type="ECO:0000256" key="5">
    <source>
        <dbReference type="ARBA" id="ARBA00023136"/>
    </source>
</evidence>
<gene>
    <name evidence="7" type="ORF">ASPSYDRAFT_828602</name>
</gene>
<evidence type="ECO:0000256" key="2">
    <source>
        <dbReference type="ARBA" id="ARBA00005587"/>
    </source>
</evidence>
<dbReference type="NCBIfam" id="NF038013">
    <property type="entry name" value="AceTr_1"/>
    <property type="match status" value="1"/>
</dbReference>
<name>A0A1L9TPV7_9EURO</name>
<evidence type="ECO:0000256" key="3">
    <source>
        <dbReference type="ARBA" id="ARBA00022692"/>
    </source>
</evidence>
<dbReference type="RefSeq" id="XP_040705266.1">
    <property type="nucleotide sequence ID" value="XM_040851177.1"/>
</dbReference>
<dbReference type="PANTHER" id="PTHR31123">
    <property type="entry name" value="ACCUMULATION OF DYADS PROTEIN 2-RELATED"/>
    <property type="match status" value="1"/>
</dbReference>
<keyword evidence="5 6" id="KW-0472">Membrane</keyword>
<evidence type="ECO:0000313" key="8">
    <source>
        <dbReference type="Proteomes" id="UP000184356"/>
    </source>
</evidence>
<dbReference type="InterPro" id="IPR051633">
    <property type="entry name" value="AceTr"/>
</dbReference>
<dbReference type="VEuPathDB" id="FungiDB:ASPSYDRAFT_828602"/>
<feature type="transmembrane region" description="Helical" evidence="6">
    <location>
        <begin position="130"/>
        <end position="150"/>
    </location>
</feature>
<evidence type="ECO:0000256" key="1">
    <source>
        <dbReference type="ARBA" id="ARBA00004141"/>
    </source>
</evidence>
<dbReference type="Pfam" id="PF01184">
    <property type="entry name" value="Gpr1_Fun34_YaaH"/>
    <property type="match status" value="1"/>
</dbReference>
<feature type="transmembrane region" description="Helical" evidence="6">
    <location>
        <begin position="62"/>
        <end position="82"/>
    </location>
</feature>
<dbReference type="OrthoDB" id="3648309at2759"/>
<evidence type="ECO:0000256" key="4">
    <source>
        <dbReference type="ARBA" id="ARBA00022989"/>
    </source>
</evidence>
<dbReference type="Proteomes" id="UP000184356">
    <property type="component" value="Unassembled WGS sequence"/>
</dbReference>
<comment type="similarity">
    <text evidence="2">Belongs to the acetate uptake transporter (AceTr) (TC 2.A.96) family.</text>
</comment>
<proteinExistence type="inferred from homology"/>
<keyword evidence="4 6" id="KW-1133">Transmembrane helix</keyword>
<protein>
    <recommendedName>
        <fullName evidence="9">GPR1/FUN34/yaaH family protein</fullName>
    </recommendedName>
</protein>
<sequence>MEKTPQHDVEATRPDIEAARLRPVTADNRLANPNPLGFGAFATTLMTLSLSNMGFRGVENQTVFIADLCLLAGFGLLISAQWEMVRGGTFGYTVLAAFGLYYAGYGVLLMPSMGIVDAYGGKSTEYYNAFGFYLLVWSILNFFFFLASLATNIPNIIIYGALELSYIFNCASHFALADGNTHMGTNLTKASGAFGFVSALAGYYMLCHGLCQGALPFTMPLCETEGFFRRRRPVGKEM</sequence>
<feature type="transmembrane region" description="Helical" evidence="6">
    <location>
        <begin position="88"/>
        <end position="109"/>
    </location>
</feature>